<keyword evidence="3" id="KW-0808">Transferase</keyword>
<dbReference type="Proteomes" id="UP000293863">
    <property type="component" value="Unassembled WGS sequence"/>
</dbReference>
<dbReference type="InterPro" id="IPR050482">
    <property type="entry name" value="Sensor_HK_TwoCompSys"/>
</dbReference>
<name>A0A4Q7AK07_9GAMM</name>
<comment type="caution">
    <text evidence="8">The sequence shown here is derived from an EMBL/GenBank/DDBJ whole genome shotgun (WGS) entry which is preliminary data.</text>
</comment>
<dbReference type="PANTHER" id="PTHR24421">
    <property type="entry name" value="NITRATE/NITRITE SENSOR PROTEIN NARX-RELATED"/>
    <property type="match status" value="1"/>
</dbReference>
<feature type="transmembrane region" description="Helical" evidence="6">
    <location>
        <begin position="264"/>
        <end position="281"/>
    </location>
</feature>
<dbReference type="PANTHER" id="PTHR24421:SF10">
    <property type="entry name" value="NITRATE_NITRITE SENSOR PROTEIN NARQ"/>
    <property type="match status" value="1"/>
</dbReference>
<feature type="transmembrane region" description="Helical" evidence="6">
    <location>
        <begin position="318"/>
        <end position="339"/>
    </location>
</feature>
<feature type="transmembrane region" description="Helical" evidence="6">
    <location>
        <begin position="346"/>
        <end position="368"/>
    </location>
</feature>
<keyword evidence="6" id="KW-0472">Membrane</keyword>
<dbReference type="CDD" id="cd16917">
    <property type="entry name" value="HATPase_UhpB-NarQ-NarX-like"/>
    <property type="match status" value="1"/>
</dbReference>
<keyword evidence="4 8" id="KW-0418">Kinase</keyword>
<dbReference type="PROSITE" id="PS50109">
    <property type="entry name" value="HIS_KIN"/>
    <property type="match status" value="1"/>
</dbReference>
<dbReference type="EC" id="2.7.13.3" evidence="2"/>
<evidence type="ECO:0000313" key="8">
    <source>
        <dbReference type="EMBL" id="RZG46164.1"/>
    </source>
</evidence>
<feature type="transmembrane region" description="Helical" evidence="6">
    <location>
        <begin position="205"/>
        <end position="222"/>
    </location>
</feature>
<dbReference type="Pfam" id="PF02518">
    <property type="entry name" value="HATPase_c"/>
    <property type="match status" value="1"/>
</dbReference>
<keyword evidence="9" id="KW-1185">Reference proteome</keyword>
<evidence type="ECO:0000313" key="9">
    <source>
        <dbReference type="Proteomes" id="UP000293863"/>
    </source>
</evidence>
<evidence type="ECO:0000256" key="1">
    <source>
        <dbReference type="ARBA" id="ARBA00000085"/>
    </source>
</evidence>
<protein>
    <recommendedName>
        <fullName evidence="2">histidine kinase</fullName>
        <ecNumber evidence="2">2.7.13.3</ecNumber>
    </recommendedName>
</protein>
<evidence type="ECO:0000259" key="7">
    <source>
        <dbReference type="PROSITE" id="PS50109"/>
    </source>
</evidence>
<feature type="transmembrane region" description="Helical" evidence="6">
    <location>
        <begin position="374"/>
        <end position="393"/>
    </location>
</feature>
<evidence type="ECO:0000256" key="2">
    <source>
        <dbReference type="ARBA" id="ARBA00012438"/>
    </source>
</evidence>
<feature type="transmembrane region" description="Helical" evidence="6">
    <location>
        <begin position="227"/>
        <end position="244"/>
    </location>
</feature>
<dbReference type="GO" id="GO:0004673">
    <property type="term" value="F:protein histidine kinase activity"/>
    <property type="evidence" value="ECO:0007669"/>
    <property type="project" value="UniProtKB-EC"/>
</dbReference>
<evidence type="ECO:0000256" key="3">
    <source>
        <dbReference type="ARBA" id="ARBA00022679"/>
    </source>
</evidence>
<evidence type="ECO:0000256" key="6">
    <source>
        <dbReference type="SAM" id="Phobius"/>
    </source>
</evidence>
<proteinExistence type="predicted"/>
<dbReference type="RefSeq" id="WP_130132233.1">
    <property type="nucleotide sequence ID" value="NZ_SGSQ01000014.1"/>
</dbReference>
<keyword evidence="6" id="KW-0812">Transmembrane</keyword>
<keyword evidence="6" id="KW-1133">Transmembrane helix</keyword>
<dbReference type="Gene3D" id="3.30.565.10">
    <property type="entry name" value="Histidine kinase-like ATPase, C-terminal domain"/>
    <property type="match status" value="1"/>
</dbReference>
<keyword evidence="5" id="KW-0902">Two-component regulatory system</keyword>
<sequence length="632" mass="72442">MLERKKSINLNTFYYAFSFFLFLLFLLNPQLSKATVPTTTQNCQTNIHSVQIVQSDANNPSQIKAQAWENVSSLPDYWDKRWKGYHSSAWYKVLWTHKCPSNIQEPVTLTISHINMAGEIYLNDEFLWKDQSLVEPLSRSWHNPRYWILPSSSLKQGQNTLWIRVVGTPTQKSGLGPVHLGEHTQIMDIYKQAVLEKRSLPSLNLFVNLIVGLFCLIVWLFIRSEYAFKWFGFVTILWLIYSYLVLRSDPLLSLTSTTIDRFSVITFSIYASVGCIAAWRFAESTFPKAEKILLLFCIFSTIIILFVPIQYLPTTLNLVFLIGVIIFILKCLTYPYIAYKSKLKEAYFLSLQYLFFFPIAINDAIYMLTLKGQILSPYTAPISTITVGLVLAYRLSNNAKSIAQFNKTLEQSVIQAKDELSVSLNNQHQLALENVKLQERIHFSHDLHDGLGGSISRSLILLEKYDHIEKDQMLSILKLLRNDLRQTIDFGSSQESQIPDTPILWAAHIRHRFVMIFEEMEISSKWDIMPQWQSTPSTLQCLTLARVAEEALNNIVKHSQATEVKVSLYEVQQNLILVIEDNGIGFIPHEVEAGLHVGLHSMQQRVSRLNGQFEINSKSGQTILKVSLPFTA</sequence>
<dbReference type="InterPro" id="IPR005467">
    <property type="entry name" value="His_kinase_dom"/>
</dbReference>
<feature type="domain" description="Histidine kinase" evidence="7">
    <location>
        <begin position="544"/>
        <end position="632"/>
    </location>
</feature>
<reference evidence="8 9" key="1">
    <citation type="submission" date="2019-02" db="EMBL/GenBank/DDBJ databases">
        <title>The Batch Genome Submission of Acinetobacter spp. strains.</title>
        <authorList>
            <person name="Qin J."/>
            <person name="Hu Y."/>
            <person name="Ye H."/>
            <person name="Wei L."/>
            <person name="Feng Y."/>
            <person name="Zong Z."/>
        </authorList>
    </citation>
    <scope>NUCLEOTIDE SEQUENCE [LARGE SCALE GENOMIC DNA]</scope>
    <source>
        <strain evidence="8 9">WCHAW060049</strain>
    </source>
</reference>
<dbReference type="SUPFAM" id="SSF55874">
    <property type="entry name" value="ATPase domain of HSP90 chaperone/DNA topoisomerase II/histidine kinase"/>
    <property type="match status" value="1"/>
</dbReference>
<dbReference type="GO" id="GO:0000160">
    <property type="term" value="P:phosphorelay signal transduction system"/>
    <property type="evidence" value="ECO:0007669"/>
    <property type="project" value="UniProtKB-KW"/>
</dbReference>
<evidence type="ECO:0000256" key="5">
    <source>
        <dbReference type="ARBA" id="ARBA00023012"/>
    </source>
</evidence>
<dbReference type="InterPro" id="IPR036890">
    <property type="entry name" value="HATPase_C_sf"/>
</dbReference>
<dbReference type="AlphaFoldDB" id="A0A4Q7AK07"/>
<evidence type="ECO:0000256" key="4">
    <source>
        <dbReference type="ARBA" id="ARBA00022777"/>
    </source>
</evidence>
<dbReference type="EMBL" id="SGSQ01000014">
    <property type="protein sequence ID" value="RZG46164.1"/>
    <property type="molecule type" value="Genomic_DNA"/>
</dbReference>
<accession>A0A4Q7AK07</accession>
<dbReference type="InterPro" id="IPR003594">
    <property type="entry name" value="HATPase_dom"/>
</dbReference>
<comment type="catalytic activity">
    <reaction evidence="1">
        <text>ATP + protein L-histidine = ADP + protein N-phospho-L-histidine.</text>
        <dbReference type="EC" id="2.7.13.3"/>
    </reaction>
</comment>
<dbReference type="SMART" id="SM00387">
    <property type="entry name" value="HATPase_c"/>
    <property type="match status" value="1"/>
</dbReference>
<feature type="transmembrane region" description="Helical" evidence="6">
    <location>
        <begin position="293"/>
        <end position="312"/>
    </location>
</feature>
<gene>
    <name evidence="8" type="ORF">EXU28_10355</name>
</gene>
<organism evidence="8 9">
    <name type="scientific">Acinetobacter wuhouensis</name>
    <dbReference type="NCBI Taxonomy" id="1879050"/>
    <lineage>
        <taxon>Bacteria</taxon>
        <taxon>Pseudomonadati</taxon>
        <taxon>Pseudomonadota</taxon>
        <taxon>Gammaproteobacteria</taxon>
        <taxon>Moraxellales</taxon>
        <taxon>Moraxellaceae</taxon>
        <taxon>Acinetobacter</taxon>
    </lineage>
</organism>